<dbReference type="GO" id="GO:0004803">
    <property type="term" value="F:transposase activity"/>
    <property type="evidence" value="ECO:0007669"/>
    <property type="project" value="InterPro"/>
</dbReference>
<dbReference type="InterPro" id="IPR008490">
    <property type="entry name" value="Transposase_InsH_N"/>
</dbReference>
<dbReference type="InterPro" id="IPR047629">
    <property type="entry name" value="IS1182_transpos"/>
</dbReference>
<keyword evidence="5" id="KW-1185">Reference proteome</keyword>
<dbReference type="GO" id="GO:0006313">
    <property type="term" value="P:DNA transposition"/>
    <property type="evidence" value="ECO:0007669"/>
    <property type="project" value="InterPro"/>
</dbReference>
<evidence type="ECO:0000313" key="5">
    <source>
        <dbReference type="Proteomes" id="UP000241808"/>
    </source>
</evidence>
<dbReference type="Pfam" id="PF05598">
    <property type="entry name" value="DUF772"/>
    <property type="match status" value="1"/>
</dbReference>
<dbReference type="Pfam" id="PF01609">
    <property type="entry name" value="DDE_Tnp_1"/>
    <property type="match status" value="1"/>
</dbReference>
<dbReference type="RefSeq" id="WP_170118349.1">
    <property type="nucleotide sequence ID" value="NZ_PZZL01000019.1"/>
</dbReference>
<feature type="domain" description="Transposase InsH N-terminal" evidence="3">
    <location>
        <begin position="19"/>
        <end position="112"/>
    </location>
</feature>
<name>A0A2T4YWS8_9HYPH</name>
<dbReference type="GO" id="GO:0003677">
    <property type="term" value="F:DNA binding"/>
    <property type="evidence" value="ECO:0007669"/>
    <property type="project" value="InterPro"/>
</dbReference>
<organism evidence="4 5">
    <name type="scientific">Phreatobacter oligotrophus</name>
    <dbReference type="NCBI Taxonomy" id="1122261"/>
    <lineage>
        <taxon>Bacteria</taxon>
        <taxon>Pseudomonadati</taxon>
        <taxon>Pseudomonadota</taxon>
        <taxon>Alphaproteobacteria</taxon>
        <taxon>Hyphomicrobiales</taxon>
        <taxon>Phreatobacteraceae</taxon>
        <taxon>Phreatobacter</taxon>
    </lineage>
</organism>
<reference evidence="4 5" key="1">
    <citation type="submission" date="2018-04" db="EMBL/GenBank/DDBJ databases">
        <title>Genomic Encyclopedia of Archaeal and Bacterial Type Strains, Phase II (KMG-II): from individual species to whole genera.</title>
        <authorList>
            <person name="Goeker M."/>
        </authorList>
    </citation>
    <scope>NUCLEOTIDE SEQUENCE [LARGE SCALE GENOMIC DNA]</scope>
    <source>
        <strain evidence="4 5">DSM 25521</strain>
    </source>
</reference>
<dbReference type="PANTHER" id="PTHR33408:SF2">
    <property type="entry name" value="TRANSPOSASE DDE DOMAIN-CONTAINING PROTEIN"/>
    <property type="match status" value="1"/>
</dbReference>
<comment type="caution">
    <text evidence="4">The sequence shown here is derived from an EMBL/GenBank/DDBJ whole genome shotgun (WGS) entry which is preliminary data.</text>
</comment>
<sequence length="382" mass="42274">MGRFVEASDSHQPSLLPPCLEDYVGPDNPVRVIDAFVDELDLGALGFTRVHPAATGRPGYAPGMMLKLYIYGYVHQLTSSRKLEREAGRNVELMWLTGKLAPDFKTIADFRHDNALAIKQACQRFIAVCRALGLVGGSVVAIDGSKFRAVNTHERNFTKAKLARRKAHVEETIEQYMADLDAADRADAAPPAATMERLKERLALLRGRLVELEEIGRQLETAPDGQLSLTDADARAMATANDRHGVVGYNMQTAVDARHHLVVAHELTNKGSDRSQLLPMATAAKIETQAESLTVLADRGYYEGWQLRACDEAGITALVPKPDTSPARARGLWAKDDFTYRPDTDTYRCPMGEELPNRFSREEDGKILHFYFNQKACQGCSS</sequence>
<dbReference type="AlphaFoldDB" id="A0A2T4YWS8"/>
<keyword evidence="1" id="KW-0175">Coiled coil</keyword>
<feature type="domain" description="Transposase IS4-like" evidence="2">
    <location>
        <begin position="234"/>
        <end position="321"/>
    </location>
</feature>
<evidence type="ECO:0000256" key="1">
    <source>
        <dbReference type="SAM" id="Coils"/>
    </source>
</evidence>
<dbReference type="PANTHER" id="PTHR33408">
    <property type="entry name" value="TRANSPOSASE"/>
    <property type="match status" value="1"/>
</dbReference>
<feature type="coiled-coil region" evidence="1">
    <location>
        <begin position="159"/>
        <end position="215"/>
    </location>
</feature>
<protein>
    <submittedName>
        <fullName evidence="4">Transposase</fullName>
    </submittedName>
</protein>
<dbReference type="EMBL" id="PZZL01000019">
    <property type="protein sequence ID" value="PTM49312.1"/>
    <property type="molecule type" value="Genomic_DNA"/>
</dbReference>
<feature type="non-terminal residue" evidence="4">
    <location>
        <position position="382"/>
    </location>
</feature>
<dbReference type="InterPro" id="IPR002559">
    <property type="entry name" value="Transposase_11"/>
</dbReference>
<dbReference type="NCBIfam" id="NF033551">
    <property type="entry name" value="transpos_IS1182"/>
    <property type="match status" value="1"/>
</dbReference>
<gene>
    <name evidence="4" type="ORF">C8P69_11926</name>
</gene>
<dbReference type="Proteomes" id="UP000241808">
    <property type="component" value="Unassembled WGS sequence"/>
</dbReference>
<accession>A0A2T4YWS8</accession>
<evidence type="ECO:0000313" key="4">
    <source>
        <dbReference type="EMBL" id="PTM49312.1"/>
    </source>
</evidence>
<proteinExistence type="predicted"/>
<evidence type="ECO:0000259" key="2">
    <source>
        <dbReference type="Pfam" id="PF01609"/>
    </source>
</evidence>
<evidence type="ECO:0000259" key="3">
    <source>
        <dbReference type="Pfam" id="PF05598"/>
    </source>
</evidence>